<dbReference type="CDD" id="cd00082">
    <property type="entry name" value="HisKA"/>
    <property type="match status" value="1"/>
</dbReference>
<organism evidence="17 18">
    <name type="scientific">Paenibacillus profundus</name>
    <dbReference type="NCBI Taxonomy" id="1173085"/>
    <lineage>
        <taxon>Bacteria</taxon>
        <taxon>Bacillati</taxon>
        <taxon>Bacillota</taxon>
        <taxon>Bacilli</taxon>
        <taxon>Bacillales</taxon>
        <taxon>Paenibacillaceae</taxon>
        <taxon>Paenibacillus</taxon>
    </lineage>
</organism>
<dbReference type="SUPFAM" id="SSF55874">
    <property type="entry name" value="ATPase domain of HSP90 chaperone/DNA topoisomerase II/histidine kinase"/>
    <property type="match status" value="1"/>
</dbReference>
<dbReference type="Gene3D" id="1.10.8.500">
    <property type="entry name" value="HAMP domain in histidine kinase"/>
    <property type="match status" value="1"/>
</dbReference>
<feature type="transmembrane region" description="Helical" evidence="14">
    <location>
        <begin position="167"/>
        <end position="191"/>
    </location>
</feature>
<keyword evidence="7 14" id="KW-0812">Transmembrane</keyword>
<evidence type="ECO:0000259" key="15">
    <source>
        <dbReference type="PROSITE" id="PS50109"/>
    </source>
</evidence>
<dbReference type="CDD" id="cd00075">
    <property type="entry name" value="HATPase"/>
    <property type="match status" value="1"/>
</dbReference>
<keyword evidence="5" id="KW-0597">Phosphoprotein</keyword>
<dbReference type="InterPro" id="IPR003594">
    <property type="entry name" value="HATPase_dom"/>
</dbReference>
<name>A0ABS8YJQ8_9BACL</name>
<dbReference type="InterPro" id="IPR003661">
    <property type="entry name" value="HisK_dim/P_dom"/>
</dbReference>
<dbReference type="RefSeq" id="WP_019423911.1">
    <property type="nucleotide sequence ID" value="NZ_JAJNBZ010000024.1"/>
</dbReference>
<comment type="catalytic activity">
    <reaction evidence="1">
        <text>ATP + protein L-histidine = ADP + protein N-phospho-L-histidine.</text>
        <dbReference type="EC" id="2.7.13.3"/>
    </reaction>
</comment>
<dbReference type="PROSITE" id="PS50885">
    <property type="entry name" value="HAMP"/>
    <property type="match status" value="1"/>
</dbReference>
<feature type="domain" description="Histidine kinase" evidence="15">
    <location>
        <begin position="252"/>
        <end position="465"/>
    </location>
</feature>
<dbReference type="Proteomes" id="UP001199916">
    <property type="component" value="Unassembled WGS sequence"/>
</dbReference>
<evidence type="ECO:0000256" key="10">
    <source>
        <dbReference type="ARBA" id="ARBA00022840"/>
    </source>
</evidence>
<evidence type="ECO:0000256" key="6">
    <source>
        <dbReference type="ARBA" id="ARBA00022679"/>
    </source>
</evidence>
<dbReference type="SMART" id="SM00387">
    <property type="entry name" value="HATPase_c"/>
    <property type="match status" value="1"/>
</dbReference>
<keyword evidence="10" id="KW-0067">ATP-binding</keyword>
<evidence type="ECO:0000256" key="1">
    <source>
        <dbReference type="ARBA" id="ARBA00000085"/>
    </source>
</evidence>
<dbReference type="Pfam" id="PF02518">
    <property type="entry name" value="HATPase_c"/>
    <property type="match status" value="1"/>
</dbReference>
<sequence>MIKPGIRRSVVLHYFIVVFLTMLILEAIFLISVRTYYYESVSNHLTYHSAVTTSYYQRYLSLGSNEDDQGWLTELLKLFKLDNAEVQILNRSGKVLVTSNEFKVDTPVTTSDVISALNGNINQWTGKQPGTGEAVMAVSAPLLVRGDIVYVLRLVTSLELVNDRINGIVLLSIIVSIAVLIVVLVISLGLANSIVKPVNEITAASAQMARGQFDIRIKEGYKYELGELAKTLNFMAHEIVRSNQLKNDFISSISHELRTPLTGIKGWSETLLSGQYDEAETKLGMNVISKETDRLIGLVEDLLDFSKLQQNKLQFHWHPVSLANVIEDTMLQVKKKAEQKQISLEERVRGTEIPLNADTNRLKQVFLNLIDNAIKFSPKESVITVHTTWDEEKAVVRIVDQGIGISHEHLAKVMDKFYQVNPSHGGTGLGLAITFELVKAHGGEMTIESELDVGTTVIVTLPVRMMPELQIVDEEKS</sequence>
<evidence type="ECO:0000256" key="7">
    <source>
        <dbReference type="ARBA" id="ARBA00022692"/>
    </source>
</evidence>
<evidence type="ECO:0000256" key="13">
    <source>
        <dbReference type="ARBA" id="ARBA00023136"/>
    </source>
</evidence>
<dbReference type="SUPFAM" id="SSF47384">
    <property type="entry name" value="Homodimeric domain of signal transducing histidine kinase"/>
    <property type="match status" value="1"/>
</dbReference>
<evidence type="ECO:0000259" key="16">
    <source>
        <dbReference type="PROSITE" id="PS50885"/>
    </source>
</evidence>
<dbReference type="InterPro" id="IPR036097">
    <property type="entry name" value="HisK_dim/P_sf"/>
</dbReference>
<keyword evidence="12" id="KW-0902">Two-component regulatory system</keyword>
<evidence type="ECO:0000256" key="12">
    <source>
        <dbReference type="ARBA" id="ARBA00023012"/>
    </source>
</evidence>
<protein>
    <recommendedName>
        <fullName evidence="3">histidine kinase</fullName>
        <ecNumber evidence="3">2.7.13.3</ecNumber>
    </recommendedName>
</protein>
<dbReference type="EC" id="2.7.13.3" evidence="3"/>
<dbReference type="GO" id="GO:0016301">
    <property type="term" value="F:kinase activity"/>
    <property type="evidence" value="ECO:0007669"/>
    <property type="project" value="UniProtKB-KW"/>
</dbReference>
<keyword evidence="6" id="KW-0808">Transferase</keyword>
<dbReference type="PANTHER" id="PTHR42878:SF7">
    <property type="entry name" value="SENSOR HISTIDINE KINASE GLRK"/>
    <property type="match status" value="1"/>
</dbReference>
<evidence type="ECO:0000256" key="5">
    <source>
        <dbReference type="ARBA" id="ARBA00022553"/>
    </source>
</evidence>
<dbReference type="SMART" id="SM00304">
    <property type="entry name" value="HAMP"/>
    <property type="match status" value="1"/>
</dbReference>
<feature type="domain" description="HAMP" evidence="16">
    <location>
        <begin position="192"/>
        <end position="244"/>
    </location>
</feature>
<proteinExistence type="predicted"/>
<dbReference type="InterPro" id="IPR004358">
    <property type="entry name" value="Sig_transdc_His_kin-like_C"/>
</dbReference>
<keyword evidence="9 17" id="KW-0418">Kinase</keyword>
<dbReference type="Pfam" id="PF00512">
    <property type="entry name" value="HisKA"/>
    <property type="match status" value="1"/>
</dbReference>
<dbReference type="SUPFAM" id="SSF103190">
    <property type="entry name" value="Sensory domain-like"/>
    <property type="match status" value="1"/>
</dbReference>
<feature type="transmembrane region" description="Helical" evidence="14">
    <location>
        <begin position="12"/>
        <end position="37"/>
    </location>
</feature>
<evidence type="ECO:0000256" key="11">
    <source>
        <dbReference type="ARBA" id="ARBA00022989"/>
    </source>
</evidence>
<evidence type="ECO:0000256" key="8">
    <source>
        <dbReference type="ARBA" id="ARBA00022741"/>
    </source>
</evidence>
<keyword evidence="13 14" id="KW-0472">Membrane</keyword>
<keyword evidence="4" id="KW-1003">Cell membrane</keyword>
<evidence type="ECO:0000313" key="18">
    <source>
        <dbReference type="Proteomes" id="UP001199916"/>
    </source>
</evidence>
<keyword evidence="18" id="KW-1185">Reference proteome</keyword>
<keyword evidence="8" id="KW-0547">Nucleotide-binding</keyword>
<dbReference type="InterPro" id="IPR029151">
    <property type="entry name" value="Sensor-like_sf"/>
</dbReference>
<dbReference type="InterPro" id="IPR036890">
    <property type="entry name" value="HATPase_C_sf"/>
</dbReference>
<dbReference type="InterPro" id="IPR050351">
    <property type="entry name" value="BphY/WalK/GraS-like"/>
</dbReference>
<dbReference type="PANTHER" id="PTHR42878">
    <property type="entry name" value="TWO-COMPONENT HISTIDINE KINASE"/>
    <property type="match status" value="1"/>
</dbReference>
<evidence type="ECO:0000256" key="9">
    <source>
        <dbReference type="ARBA" id="ARBA00022777"/>
    </source>
</evidence>
<dbReference type="Gene3D" id="3.30.565.10">
    <property type="entry name" value="Histidine kinase-like ATPase, C-terminal domain"/>
    <property type="match status" value="1"/>
</dbReference>
<dbReference type="InterPro" id="IPR005467">
    <property type="entry name" value="His_kinase_dom"/>
</dbReference>
<gene>
    <name evidence="17" type="ORF">LQV63_22865</name>
</gene>
<evidence type="ECO:0000313" key="17">
    <source>
        <dbReference type="EMBL" id="MCE5172128.1"/>
    </source>
</evidence>
<dbReference type="PROSITE" id="PS50109">
    <property type="entry name" value="HIS_KIN"/>
    <property type="match status" value="1"/>
</dbReference>
<reference evidence="17 18" key="1">
    <citation type="submission" date="2021-11" db="EMBL/GenBank/DDBJ databases">
        <title>Draft genome sequence of Paenibacillus profundus YoMME, a new Gram-positive bacteria with exoelectrogenic properties.</title>
        <authorList>
            <person name="Hubenova Y."/>
            <person name="Hubenova E."/>
            <person name="Manasiev Y."/>
            <person name="Peykov S."/>
            <person name="Mitov M."/>
        </authorList>
    </citation>
    <scope>NUCLEOTIDE SEQUENCE [LARGE SCALE GENOMIC DNA]</scope>
    <source>
        <strain evidence="17 18">YoMME</strain>
    </source>
</reference>
<comment type="subcellular location">
    <subcellularLocation>
        <location evidence="2">Cell membrane</location>
        <topology evidence="2">Multi-pass membrane protein</topology>
    </subcellularLocation>
</comment>
<accession>A0ABS8YJQ8</accession>
<keyword evidence="11 14" id="KW-1133">Transmembrane helix</keyword>
<dbReference type="Gene3D" id="3.30.450.20">
    <property type="entry name" value="PAS domain"/>
    <property type="match status" value="1"/>
</dbReference>
<dbReference type="PRINTS" id="PR00344">
    <property type="entry name" value="BCTRLSENSOR"/>
</dbReference>
<evidence type="ECO:0000256" key="3">
    <source>
        <dbReference type="ARBA" id="ARBA00012438"/>
    </source>
</evidence>
<dbReference type="Pfam" id="PF00672">
    <property type="entry name" value="HAMP"/>
    <property type="match status" value="1"/>
</dbReference>
<dbReference type="EMBL" id="JAJNBZ010000024">
    <property type="protein sequence ID" value="MCE5172128.1"/>
    <property type="molecule type" value="Genomic_DNA"/>
</dbReference>
<comment type="caution">
    <text evidence="17">The sequence shown here is derived from an EMBL/GenBank/DDBJ whole genome shotgun (WGS) entry which is preliminary data.</text>
</comment>
<dbReference type="SMART" id="SM00388">
    <property type="entry name" value="HisKA"/>
    <property type="match status" value="1"/>
</dbReference>
<evidence type="ECO:0000256" key="2">
    <source>
        <dbReference type="ARBA" id="ARBA00004651"/>
    </source>
</evidence>
<evidence type="ECO:0000256" key="4">
    <source>
        <dbReference type="ARBA" id="ARBA00022475"/>
    </source>
</evidence>
<dbReference type="CDD" id="cd06225">
    <property type="entry name" value="HAMP"/>
    <property type="match status" value="1"/>
</dbReference>
<dbReference type="InterPro" id="IPR003660">
    <property type="entry name" value="HAMP_dom"/>
</dbReference>
<dbReference type="SUPFAM" id="SSF158472">
    <property type="entry name" value="HAMP domain-like"/>
    <property type="match status" value="1"/>
</dbReference>
<evidence type="ECO:0000256" key="14">
    <source>
        <dbReference type="SAM" id="Phobius"/>
    </source>
</evidence>
<dbReference type="Gene3D" id="1.10.287.130">
    <property type="match status" value="1"/>
</dbReference>